<dbReference type="Proteomes" id="UP000037326">
    <property type="component" value="Unassembled WGS sequence"/>
</dbReference>
<dbReference type="InterPro" id="IPR015421">
    <property type="entry name" value="PyrdxlP-dep_Trfase_major"/>
</dbReference>
<evidence type="ECO:0000256" key="3">
    <source>
        <dbReference type="ARBA" id="ARBA00022576"/>
    </source>
</evidence>
<dbReference type="EMBL" id="LFXJ01000005">
    <property type="protein sequence ID" value="KMY32892.1"/>
    <property type="molecule type" value="Genomic_DNA"/>
</dbReference>
<dbReference type="GO" id="GO:0004760">
    <property type="term" value="F:L-serine-pyruvate transaminase activity"/>
    <property type="evidence" value="ECO:0007669"/>
    <property type="project" value="TreeGrafter"/>
</dbReference>
<dbReference type="PANTHER" id="PTHR21152">
    <property type="entry name" value="AMINOTRANSFERASE CLASS V"/>
    <property type="match status" value="1"/>
</dbReference>
<dbReference type="PIRSF" id="PIRSF000524">
    <property type="entry name" value="SPT"/>
    <property type="match status" value="1"/>
</dbReference>
<organism evidence="11 12">
    <name type="scientific">Lysinibacillus xylanilyticus</name>
    <dbReference type="NCBI Taxonomy" id="582475"/>
    <lineage>
        <taxon>Bacteria</taxon>
        <taxon>Bacillati</taxon>
        <taxon>Bacillota</taxon>
        <taxon>Bacilli</taxon>
        <taxon>Bacillales</taxon>
        <taxon>Bacillaceae</taxon>
        <taxon>Lysinibacillus</taxon>
    </lineage>
</organism>
<dbReference type="SUPFAM" id="SSF53383">
    <property type="entry name" value="PLP-dependent transferases"/>
    <property type="match status" value="1"/>
</dbReference>
<evidence type="ECO:0000256" key="7">
    <source>
        <dbReference type="PIRSR" id="PIRSR000524-50"/>
    </source>
</evidence>
<evidence type="ECO:0000313" key="11">
    <source>
        <dbReference type="EMBL" id="KMY32892.1"/>
    </source>
</evidence>
<feature type="binding site" evidence="6">
    <location>
        <position position="338"/>
    </location>
    <ligand>
        <name>substrate</name>
    </ligand>
</feature>
<proteinExistence type="inferred from homology"/>
<reference evidence="12" key="1">
    <citation type="submission" date="2015-07" db="EMBL/GenBank/DDBJ databases">
        <authorList>
            <consortium name="Consortium for Microbial Forensics and Genomics (microFORGE)"/>
            <person name="Knight B.M."/>
            <person name="Roberts D.P."/>
            <person name="Lin D."/>
            <person name="Hari K."/>
            <person name="Fletcher J."/>
            <person name="Melcher U."/>
            <person name="Blagden T."/>
            <person name="Winegar R.A."/>
        </authorList>
    </citation>
    <scope>NUCLEOTIDE SEQUENCE [LARGE SCALE GENOMIC DNA]</scope>
    <source>
        <strain evidence="12">DSM 23493</strain>
    </source>
</reference>
<comment type="caution">
    <text evidence="11">The sequence shown here is derived from an EMBL/GenBank/DDBJ whole genome shotgun (WGS) entry which is preliminary data.</text>
</comment>
<comment type="similarity">
    <text evidence="2 8">Belongs to the class-V pyridoxal-phosphate-dependent aminotransferase family.</text>
</comment>
<dbReference type="InterPro" id="IPR024169">
    <property type="entry name" value="SP_NH2Trfase/AEP_transaminase"/>
</dbReference>
<dbReference type="InterPro" id="IPR015422">
    <property type="entry name" value="PyrdxlP-dep_Trfase_small"/>
</dbReference>
<evidence type="ECO:0000256" key="9">
    <source>
        <dbReference type="RuleBase" id="RU004504"/>
    </source>
</evidence>
<dbReference type="GO" id="GO:0019265">
    <property type="term" value="P:glycine biosynthetic process, by transamination of glyoxylate"/>
    <property type="evidence" value="ECO:0007669"/>
    <property type="project" value="TreeGrafter"/>
</dbReference>
<accession>A0A0K9FF63</accession>
<dbReference type="AlphaFoldDB" id="A0A0K9FF63"/>
<evidence type="ECO:0000313" key="12">
    <source>
        <dbReference type="Proteomes" id="UP000037326"/>
    </source>
</evidence>
<gene>
    <name evidence="11" type="ORF">ACZ11_12485</name>
</gene>
<keyword evidence="3 11" id="KW-0032">Aminotransferase</keyword>
<dbReference type="PROSITE" id="PS00595">
    <property type="entry name" value="AA_TRANSFER_CLASS_5"/>
    <property type="match status" value="1"/>
</dbReference>
<evidence type="ECO:0000256" key="1">
    <source>
        <dbReference type="ARBA" id="ARBA00001933"/>
    </source>
</evidence>
<dbReference type="InterPro" id="IPR015424">
    <property type="entry name" value="PyrdxlP-dep_Trfase"/>
</dbReference>
<feature type="domain" description="Aminotransferase class V" evidence="10">
    <location>
        <begin position="25"/>
        <end position="320"/>
    </location>
</feature>
<keyword evidence="5 7" id="KW-0663">Pyridoxal phosphate</keyword>
<dbReference type="GO" id="GO:0008453">
    <property type="term" value="F:alanine-glyoxylate transaminase activity"/>
    <property type="evidence" value="ECO:0007669"/>
    <property type="project" value="TreeGrafter"/>
</dbReference>
<dbReference type="PANTHER" id="PTHR21152:SF40">
    <property type="entry name" value="ALANINE--GLYOXYLATE AMINOTRANSFERASE"/>
    <property type="match status" value="1"/>
</dbReference>
<evidence type="ECO:0000256" key="2">
    <source>
        <dbReference type="ARBA" id="ARBA00009236"/>
    </source>
</evidence>
<dbReference type="FunFam" id="3.40.640.10:FF:000027">
    <property type="entry name" value="Serine--pyruvate aminotransferase, mitochondrial"/>
    <property type="match status" value="1"/>
</dbReference>
<dbReference type="PATRIC" id="fig|582475.4.peg.2129"/>
<sequence length="395" mass="43649">MIVYENILRHPGPTPIPKKVQLAMNHDIISHRSNEFVELYRETIELVKPVFGTKQDILLLPSGGTAALEAAAVNTVSAGENVVVITVGAFGDYFVSICEKYGFHVHKLEKEWGQACTAKELREFLQPLKDIKAVFVTYNETSTGILNPIAELAQVVREETDALCIVDGVSCIGGAPAEMDAWGIDILVTGSQKAMMLPPGLSFVSVSDRAWNVIEENNTPSYYLNLLSYRSWAEKGMTPNTPTVTLIYGLHEVCKLIEEEGGFEHTVARHELMKNMVRHAMNALNIELLTTDEHASPTITAIMAPKGIALGDFLSHLKQQYHLDFAGGLGHLQGEIFRFGHMGYCFPSDILQAVSLMEAALQDFEYDFEPGAGVRAAQEVFLTAQRKQCHDKVKL</sequence>
<evidence type="ECO:0000256" key="8">
    <source>
        <dbReference type="RuleBase" id="RU004075"/>
    </source>
</evidence>
<evidence type="ECO:0000256" key="5">
    <source>
        <dbReference type="ARBA" id="ARBA00022898"/>
    </source>
</evidence>
<keyword evidence="4 11" id="KW-0808">Transferase</keyword>
<dbReference type="InterPro" id="IPR000192">
    <property type="entry name" value="Aminotrans_V_dom"/>
</dbReference>
<evidence type="ECO:0000256" key="6">
    <source>
        <dbReference type="PIRSR" id="PIRSR000524-1"/>
    </source>
</evidence>
<dbReference type="InterPro" id="IPR020578">
    <property type="entry name" value="Aminotrans_V_PyrdxlP_BS"/>
</dbReference>
<protein>
    <submittedName>
        <fullName evidence="11">Class V aminotransferase</fullName>
    </submittedName>
</protein>
<comment type="cofactor">
    <cofactor evidence="1 7 9">
        <name>pyridoxal 5'-phosphate</name>
        <dbReference type="ChEBI" id="CHEBI:597326"/>
    </cofactor>
</comment>
<feature type="modified residue" description="N6-(pyridoxal phosphate)lysine" evidence="7">
    <location>
        <position position="193"/>
    </location>
</feature>
<dbReference type="Gene3D" id="3.40.640.10">
    <property type="entry name" value="Type I PLP-dependent aspartate aminotransferase-like (Major domain)"/>
    <property type="match status" value="1"/>
</dbReference>
<dbReference type="Gene3D" id="3.90.1150.10">
    <property type="entry name" value="Aspartate Aminotransferase, domain 1"/>
    <property type="match status" value="1"/>
</dbReference>
<dbReference type="Pfam" id="PF00266">
    <property type="entry name" value="Aminotran_5"/>
    <property type="match status" value="1"/>
</dbReference>
<name>A0A0K9FF63_9BACI</name>
<evidence type="ECO:0000259" key="10">
    <source>
        <dbReference type="Pfam" id="PF00266"/>
    </source>
</evidence>
<evidence type="ECO:0000256" key="4">
    <source>
        <dbReference type="ARBA" id="ARBA00022679"/>
    </source>
</evidence>